<feature type="compositionally biased region" description="Basic and acidic residues" evidence="6">
    <location>
        <begin position="151"/>
        <end position="165"/>
    </location>
</feature>
<proteinExistence type="predicted"/>
<feature type="compositionally biased region" description="Polar residues" evidence="6">
    <location>
        <begin position="170"/>
        <end position="198"/>
    </location>
</feature>
<feature type="compositionally biased region" description="Basic and acidic residues" evidence="6">
    <location>
        <begin position="94"/>
        <end position="103"/>
    </location>
</feature>
<dbReference type="PANTHER" id="PTHR21964">
    <property type="entry name" value="BREAST CANCER METASTASIS-SUPPRESSOR 1"/>
    <property type="match status" value="1"/>
</dbReference>
<name>A0ABR3X384_9PEZI</name>
<feature type="compositionally biased region" description="Acidic residues" evidence="6">
    <location>
        <begin position="33"/>
        <end position="45"/>
    </location>
</feature>
<feature type="compositionally biased region" description="Polar residues" evidence="6">
    <location>
        <begin position="658"/>
        <end position="676"/>
    </location>
</feature>
<keyword evidence="3" id="KW-0805">Transcription regulation</keyword>
<dbReference type="EMBL" id="JAZHXJ010000177">
    <property type="protein sequence ID" value="KAL1870295.1"/>
    <property type="molecule type" value="Genomic_DNA"/>
</dbReference>
<keyword evidence="8" id="KW-1185">Reference proteome</keyword>
<feature type="compositionally biased region" description="Basic and acidic residues" evidence="6">
    <location>
        <begin position="199"/>
        <end position="215"/>
    </location>
</feature>
<evidence type="ECO:0008006" key="9">
    <source>
        <dbReference type="Google" id="ProtNLM"/>
    </source>
</evidence>
<sequence>MAAGDTAAPAAVPSSPSQLREQSPSNLSSPLSDVEDKDTDAEDMDLSSPPQNSTELGTPHQRDRERDEEGDLASAANSDDSKLSDLDMNDSEAETERLYDSPRKNTLARESANGEERSSGKQFIDRPSRNTDRSPSKLNQEVHANVNALNERSDKVRDGDNDGSDHGASAVSSENESQPPKLSNSQLRSRNKRQSVTDTSERARTPSPAKDESAERRKRKRSSITEPPDLDQPLKKRPGSVVADREVSIGDVAVPEDEAVHADARGVEHPGDDDNTGDGTAEGESEATGDNNKEVTEESTAKPSTTERSRSKKTKRNGTKPRNASIDNAGGGEASAENVLDETRSATVEEEPGQTVEDEHAEAEADEEAELAQKNEEELERKKAAWEELNAIEKQFSSFRERLYQERLEQLDQEEAMLTGDNPTHPEYLAMLRCIDERRDERIRVSKLELQFKMDTLKRKAVSERAQILSQYFQSVRESREKVLEALGKEWYEIQQKRRRFANTVPDYGFRLPRSRAESIRQAVAYNKEVSILSGLAKYRGFPAAPAILGASEEQADEDLDAIKRGKRSLHAQAAQPIHTDLGSGMPFGHNLGPAGEQFLEQTPWANPNHPFHMGQRRQIEHDPSPSAAFQAHHVPPRLPQQTGRLFSPNSYPPPTINGDSTMPTNKSRPSLSQENGRAPKVGSDANFNREALLQAS</sequence>
<feature type="compositionally biased region" description="Acidic residues" evidence="6">
    <location>
        <begin position="359"/>
        <end position="370"/>
    </location>
</feature>
<evidence type="ECO:0000256" key="4">
    <source>
        <dbReference type="ARBA" id="ARBA00023163"/>
    </source>
</evidence>
<evidence type="ECO:0000313" key="8">
    <source>
        <dbReference type="Proteomes" id="UP001586593"/>
    </source>
</evidence>
<organism evidence="7 8">
    <name type="scientific">Phialemonium thermophilum</name>
    <dbReference type="NCBI Taxonomy" id="223376"/>
    <lineage>
        <taxon>Eukaryota</taxon>
        <taxon>Fungi</taxon>
        <taxon>Dikarya</taxon>
        <taxon>Ascomycota</taxon>
        <taxon>Pezizomycotina</taxon>
        <taxon>Sordariomycetes</taxon>
        <taxon>Sordariomycetidae</taxon>
        <taxon>Cephalothecales</taxon>
        <taxon>Cephalothecaceae</taxon>
        <taxon>Phialemonium</taxon>
    </lineage>
</organism>
<feature type="region of interest" description="Disordered" evidence="6">
    <location>
        <begin position="1"/>
        <end position="380"/>
    </location>
</feature>
<evidence type="ECO:0000256" key="1">
    <source>
        <dbReference type="ARBA" id="ARBA00004123"/>
    </source>
</evidence>
<feature type="compositionally biased region" description="Polar residues" evidence="6">
    <location>
        <begin position="640"/>
        <end position="650"/>
    </location>
</feature>
<dbReference type="SMART" id="SM01401">
    <property type="entry name" value="Sds3"/>
    <property type="match status" value="1"/>
</dbReference>
<feature type="compositionally biased region" description="Basic and acidic residues" evidence="6">
    <location>
        <begin position="112"/>
        <end position="135"/>
    </location>
</feature>
<keyword evidence="4" id="KW-0804">Transcription</keyword>
<evidence type="ECO:0000313" key="7">
    <source>
        <dbReference type="EMBL" id="KAL1870295.1"/>
    </source>
</evidence>
<feature type="compositionally biased region" description="Basic residues" evidence="6">
    <location>
        <begin position="310"/>
        <end position="319"/>
    </location>
</feature>
<protein>
    <recommendedName>
        <fullName evidence="9">Transcriptional regulatory protein DEP1</fullName>
    </recommendedName>
</protein>
<accession>A0ABR3X384</accession>
<dbReference type="Proteomes" id="UP001586593">
    <property type="component" value="Unassembled WGS sequence"/>
</dbReference>
<evidence type="ECO:0000256" key="2">
    <source>
        <dbReference type="ARBA" id="ARBA00022491"/>
    </source>
</evidence>
<evidence type="ECO:0000256" key="6">
    <source>
        <dbReference type="SAM" id="MobiDB-lite"/>
    </source>
</evidence>
<dbReference type="Gene3D" id="1.20.5.1500">
    <property type="match status" value="1"/>
</dbReference>
<feature type="compositionally biased region" description="Low complexity" evidence="6">
    <location>
        <begin position="1"/>
        <end position="17"/>
    </location>
</feature>
<evidence type="ECO:0000256" key="3">
    <source>
        <dbReference type="ARBA" id="ARBA00023015"/>
    </source>
</evidence>
<evidence type="ECO:0000256" key="5">
    <source>
        <dbReference type="ARBA" id="ARBA00023242"/>
    </source>
</evidence>
<gene>
    <name evidence="7" type="ORF">VTK73DRAFT_2670</name>
</gene>
<dbReference type="InterPro" id="IPR013907">
    <property type="entry name" value="Sds3"/>
</dbReference>
<keyword evidence="5" id="KW-0539">Nucleus</keyword>
<feature type="compositionally biased region" description="Acidic residues" evidence="6">
    <location>
        <begin position="273"/>
        <end position="287"/>
    </location>
</feature>
<feature type="compositionally biased region" description="Polar residues" evidence="6">
    <location>
        <begin position="18"/>
        <end position="31"/>
    </location>
</feature>
<feature type="compositionally biased region" description="Basic and acidic residues" evidence="6">
    <location>
        <begin position="371"/>
        <end position="380"/>
    </location>
</feature>
<keyword evidence="2" id="KW-0678">Repressor</keyword>
<comment type="caution">
    <text evidence="7">The sequence shown here is derived from an EMBL/GenBank/DDBJ whole genome shotgun (WGS) entry which is preliminary data.</text>
</comment>
<dbReference type="Pfam" id="PF08598">
    <property type="entry name" value="Sds3"/>
    <property type="match status" value="1"/>
</dbReference>
<feature type="region of interest" description="Disordered" evidence="6">
    <location>
        <begin position="638"/>
        <end position="697"/>
    </location>
</feature>
<feature type="compositionally biased region" description="Basic and acidic residues" evidence="6">
    <location>
        <begin position="291"/>
        <end position="309"/>
    </location>
</feature>
<reference evidence="7 8" key="1">
    <citation type="journal article" date="2024" name="Commun. Biol.">
        <title>Comparative genomic analysis of thermophilic fungi reveals convergent evolutionary adaptations and gene losses.</title>
        <authorList>
            <person name="Steindorff A.S."/>
            <person name="Aguilar-Pontes M.V."/>
            <person name="Robinson A.J."/>
            <person name="Andreopoulos B."/>
            <person name="LaButti K."/>
            <person name="Kuo A."/>
            <person name="Mondo S."/>
            <person name="Riley R."/>
            <person name="Otillar R."/>
            <person name="Haridas S."/>
            <person name="Lipzen A."/>
            <person name="Grimwood J."/>
            <person name="Schmutz J."/>
            <person name="Clum A."/>
            <person name="Reid I.D."/>
            <person name="Moisan M.C."/>
            <person name="Butler G."/>
            <person name="Nguyen T.T.M."/>
            <person name="Dewar K."/>
            <person name="Conant G."/>
            <person name="Drula E."/>
            <person name="Henrissat B."/>
            <person name="Hansel C."/>
            <person name="Singer S."/>
            <person name="Hutchinson M.I."/>
            <person name="de Vries R.P."/>
            <person name="Natvig D.O."/>
            <person name="Powell A.J."/>
            <person name="Tsang A."/>
            <person name="Grigoriev I.V."/>
        </authorList>
    </citation>
    <scope>NUCLEOTIDE SEQUENCE [LARGE SCALE GENOMIC DNA]</scope>
    <source>
        <strain evidence="7 8">ATCC 24622</strain>
    </source>
</reference>
<comment type="subcellular location">
    <subcellularLocation>
        <location evidence="1">Nucleus</location>
    </subcellularLocation>
</comment>
<feature type="compositionally biased region" description="Basic and acidic residues" evidence="6">
    <location>
        <begin position="258"/>
        <end position="272"/>
    </location>
</feature>